<evidence type="ECO:0000256" key="1">
    <source>
        <dbReference type="SAM" id="MobiDB-lite"/>
    </source>
</evidence>
<protein>
    <submittedName>
        <fullName evidence="2">Barbed-end actin filament uncapping</fullName>
    </submittedName>
</protein>
<feature type="region of interest" description="Disordered" evidence="1">
    <location>
        <begin position="1042"/>
        <end position="1112"/>
    </location>
</feature>
<dbReference type="InterPro" id="IPR051279">
    <property type="entry name" value="PP1-Reg/Actin-Interact_Protein"/>
</dbReference>
<feature type="compositionally biased region" description="Acidic residues" evidence="1">
    <location>
        <begin position="1073"/>
        <end position="1082"/>
    </location>
</feature>
<reference evidence="2 3" key="1">
    <citation type="submission" date="2024-04" db="EMBL/GenBank/DDBJ databases">
        <title>Tritrichomonas musculus Genome.</title>
        <authorList>
            <person name="Alves-Ferreira E."/>
            <person name="Grigg M."/>
            <person name="Lorenzi H."/>
            <person name="Galac M."/>
        </authorList>
    </citation>
    <scope>NUCLEOTIDE SEQUENCE [LARGE SCALE GENOMIC DNA]</scope>
    <source>
        <strain evidence="2 3">EAF2021</strain>
    </source>
</reference>
<proteinExistence type="predicted"/>
<evidence type="ECO:0000313" key="2">
    <source>
        <dbReference type="EMBL" id="KAK8890862.1"/>
    </source>
</evidence>
<name>A0ABR2KJ10_9EUKA</name>
<sequence length="1241" mass="139855">MRRKSLLTTRTKQNSIEIGEQIFPSPSSAEQASIVEVFPEYDNTIQFFALGKIGSQGKQYENGICAISMHYVGFFSQKSSGKVKKIAFFNILSLKKFILSHANKHQQLILETEAINASLLSGPVLMAARIIYRNYSFSTFPIPLEKKTVFNSYDISLFPPIQFPLSISQIFQFRFAALSSQNELKYDHSVTEYLHSLIQSHNPIFNFNHLQKTFLPQQLFPLFQSLIHIPQIIGISCCNYNAPTVFSSIIPLIEKSKYIRVIKLINCNAIDGLIDFSRALEFNKDLPLEQLLINENDFDDLSPLIQTISKLKAKLTHFSISGCRITSAIFKQFCKLLLSSNSLSSLVHIGIGGAELTEDAIVDFREYLKLNRDLISLDLSGSSHFSSLLAALSNAFSSFSSSVRSLNLSGCDFDDSSFSQLSNIVPFITELDISNTNLNYYEISDVISLLGKSCPSSSYLTIKLNRMNIEKEKSLLVIRGFLSNDLKKWKRIELDDTHISADELCAYQALFLHMPNLEYLSMGGNFGEKEAQLASSLTEISSLKSLRLSNSKLASIIPQVIATTTLKEVDFSYGNLTDNDAILLLSSENLEKVKLEGIEFNDVNAIIEKVNHKCNLKRIPFRGAILPLKPKSYPINSSESKKQNSTFSEFSISELFDLNSNSNFYQHSCVCEDLQMPYPFGDQPCEKQGVQIGDPNVYSTFHLNMIAFEKNATVTKIKKVLEYPKVQQDASESESEYSSDLSIDELVHSNLISSLSDTIFTGIGGTLSDSSLDSSDHRKKKKNRLSKLSASSLQNDSDEKSNSLDIFNEIKAKENTKASKENEKINGIPIFDTNKIDKRESSSDDEIDAALVFAVSKSQDSFLHISYADAVKSDHDEEEEVKRKGRKLKSALVDNNNSNLTKEQKHRKRKRSSPLNSPRHRKSSTAGFEEEEAESEAESSYSNSDNKKANDDDSDGNNDSSSGRTHHHSRHRRKHKEQQPSSLQQDQQRKIKKSKSYNTSASPKNQVKNYDEEIKLEEEDNDINLDVNFNLNLDEEINILNMENDDENENKIKSSHHQSKTKRKRSIQKEQDQEQNQEEEEIETLRRRKQKRKHRQQYDEDDDDMLDENQRNEIEINAEKVKKNVHHRQNRLELEVDVDSDINNDNDSDVPLVFTSPTTAKKLFGSIAEESSAAMQQQQPLRKVPPPPPSLSTSMSGVSSPSSFISGSPSAPAAFQQSPKKKGSGNQQNPIILAFSPPTEP</sequence>
<comment type="caution">
    <text evidence="2">The sequence shown here is derived from an EMBL/GenBank/DDBJ whole genome shotgun (WGS) entry which is preliminary data.</text>
</comment>
<keyword evidence="3" id="KW-1185">Reference proteome</keyword>
<feature type="compositionally biased region" description="Low complexity" evidence="1">
    <location>
        <begin position="1191"/>
        <end position="1212"/>
    </location>
</feature>
<feature type="compositionally biased region" description="Polar residues" evidence="1">
    <location>
        <begin position="996"/>
        <end position="1008"/>
    </location>
</feature>
<feature type="compositionally biased region" description="Basic residues" evidence="1">
    <location>
        <begin position="964"/>
        <end position="976"/>
    </location>
</feature>
<feature type="compositionally biased region" description="Acidic residues" evidence="1">
    <location>
        <begin position="928"/>
        <end position="937"/>
    </location>
</feature>
<organism evidence="2 3">
    <name type="scientific">Tritrichomonas musculus</name>
    <dbReference type="NCBI Taxonomy" id="1915356"/>
    <lineage>
        <taxon>Eukaryota</taxon>
        <taxon>Metamonada</taxon>
        <taxon>Parabasalia</taxon>
        <taxon>Tritrichomonadida</taxon>
        <taxon>Tritrichomonadidae</taxon>
        <taxon>Tritrichomonas</taxon>
    </lineage>
</organism>
<gene>
    <name evidence="2" type="ORF">M9Y10_028061</name>
</gene>
<feature type="region of interest" description="Disordered" evidence="1">
    <location>
        <begin position="872"/>
        <end position="1013"/>
    </location>
</feature>
<accession>A0ABR2KJ10</accession>
<dbReference type="SUPFAM" id="SSF52047">
    <property type="entry name" value="RNI-like"/>
    <property type="match status" value="2"/>
</dbReference>
<dbReference type="InterPro" id="IPR032675">
    <property type="entry name" value="LRR_dom_sf"/>
</dbReference>
<evidence type="ECO:0000313" key="3">
    <source>
        <dbReference type="Proteomes" id="UP001470230"/>
    </source>
</evidence>
<dbReference type="PANTHER" id="PTHR24112">
    <property type="entry name" value="LEUCINE-RICH REPEAT, ISOFORM F-RELATED"/>
    <property type="match status" value="1"/>
</dbReference>
<feature type="compositionally biased region" description="Basic residues" evidence="1">
    <location>
        <begin position="904"/>
        <end position="923"/>
    </location>
</feature>
<dbReference type="PANTHER" id="PTHR24112:SF66">
    <property type="entry name" value="LEUCINE-RICH REPEAT, ISOFORM F"/>
    <property type="match status" value="1"/>
</dbReference>
<dbReference type="Gene3D" id="3.80.10.10">
    <property type="entry name" value="Ribonuclease Inhibitor"/>
    <property type="match status" value="1"/>
</dbReference>
<feature type="region of interest" description="Disordered" evidence="1">
    <location>
        <begin position="769"/>
        <end position="800"/>
    </location>
</feature>
<feature type="region of interest" description="Disordered" evidence="1">
    <location>
        <begin position="1165"/>
        <end position="1241"/>
    </location>
</feature>
<dbReference type="Proteomes" id="UP001470230">
    <property type="component" value="Unassembled WGS sequence"/>
</dbReference>
<feature type="compositionally biased region" description="Basic residues" evidence="1">
    <location>
        <begin position="1053"/>
        <end position="1066"/>
    </location>
</feature>
<dbReference type="EMBL" id="JAPFFF010000004">
    <property type="protein sequence ID" value="KAK8890862.1"/>
    <property type="molecule type" value="Genomic_DNA"/>
</dbReference>
<feature type="compositionally biased region" description="Basic residues" evidence="1">
    <location>
        <begin position="1086"/>
        <end position="1095"/>
    </location>
</feature>